<gene>
    <name evidence="1" type="ORF">DSCOOX_11390</name>
</gene>
<reference evidence="1 2" key="1">
    <citation type="submission" date="2019-11" db="EMBL/GenBank/DDBJ databases">
        <title>Comparative genomics of hydrocarbon-degrading Desulfosarcina strains.</title>
        <authorList>
            <person name="Watanabe M."/>
            <person name="Kojima H."/>
            <person name="Fukui M."/>
        </authorList>
    </citation>
    <scope>NUCLEOTIDE SEQUENCE [LARGE SCALE GENOMIC DNA]</scope>
    <source>
        <strain evidence="2">oXyS1</strain>
    </source>
</reference>
<dbReference type="Proteomes" id="UP000422108">
    <property type="component" value="Chromosome"/>
</dbReference>
<accession>A0A5K8A666</accession>
<evidence type="ECO:0000313" key="1">
    <source>
        <dbReference type="EMBL" id="BBO87959.1"/>
    </source>
</evidence>
<keyword evidence="2" id="KW-1185">Reference proteome</keyword>
<dbReference type="Pfam" id="PF13852">
    <property type="entry name" value="DUF4197"/>
    <property type="match status" value="1"/>
</dbReference>
<dbReference type="RefSeq" id="WP_231716944.1">
    <property type="nucleotide sequence ID" value="NZ_AP021879.1"/>
</dbReference>
<dbReference type="EMBL" id="AP021879">
    <property type="protein sequence ID" value="BBO87959.1"/>
    <property type="molecule type" value="Genomic_DNA"/>
</dbReference>
<evidence type="ECO:0008006" key="3">
    <source>
        <dbReference type="Google" id="ProtNLM"/>
    </source>
</evidence>
<protein>
    <recommendedName>
        <fullName evidence="3">DUF4197 domain-containing protein</fullName>
    </recommendedName>
</protein>
<name>A0A5K8A666_9BACT</name>
<dbReference type="AlphaFoldDB" id="A0A5K8A666"/>
<organism evidence="1 2">
    <name type="scientific">Desulfosarcina ovata subsp. ovata</name>
    <dbReference type="NCBI Taxonomy" id="2752305"/>
    <lineage>
        <taxon>Bacteria</taxon>
        <taxon>Pseudomonadati</taxon>
        <taxon>Thermodesulfobacteriota</taxon>
        <taxon>Desulfobacteria</taxon>
        <taxon>Desulfobacterales</taxon>
        <taxon>Desulfosarcinaceae</taxon>
        <taxon>Desulfosarcina</taxon>
    </lineage>
</organism>
<dbReference type="InterPro" id="IPR025245">
    <property type="entry name" value="DUF4197"/>
</dbReference>
<proteinExistence type="predicted"/>
<evidence type="ECO:0000313" key="2">
    <source>
        <dbReference type="Proteomes" id="UP000422108"/>
    </source>
</evidence>
<sequence length="255" mass="27760">MAMFTKKDGKRKFLFIFPVIVAAIVGAASTVQSGWLEKGTSFLSTITGKDGTSALSNEDIAAGLKEALHIGTENVVAQLGKTDGFNADSAIHIPLPETFDTIRSALATVGMSETLDDLELKLNRAAELATPKAKSLFWDTISAMTFQDVKNIYNGADDAATRYFESKMTPALTQEMQPIVSDSLSQVGAIQTYDQIMGKYSSLPFVPDVKADLTTHVIEKGLEGIFYYMAKEEAAIREDPVRQTTDLLKRVFGTK</sequence>